<sequence length="81" mass="9406">MIRASIDTLRCLRIVDCITYLQNANKSNLVLIAQRVYFNRTCKKGETYFSLKALDQVAKATVSLRKKKGVVLQFFPARYRF</sequence>
<dbReference type="EMBL" id="HACA01008782">
    <property type="protein sequence ID" value="CDW26143.1"/>
    <property type="molecule type" value="Transcribed_RNA"/>
</dbReference>
<dbReference type="EMBL" id="HACA01008781">
    <property type="protein sequence ID" value="CDW26142.1"/>
    <property type="molecule type" value="Transcribed_RNA"/>
</dbReference>
<evidence type="ECO:0000313" key="1">
    <source>
        <dbReference type="EMBL" id="CDW26143.1"/>
    </source>
</evidence>
<name>A0A0K2TJB7_LEPSM</name>
<protein>
    <submittedName>
        <fullName evidence="1">Uncharacterized protein</fullName>
    </submittedName>
</protein>
<dbReference type="AlphaFoldDB" id="A0A0K2TJB7"/>
<proteinExistence type="predicted"/>
<accession>A0A0K2TJB7</accession>
<dbReference type="EMBL" id="HACA01008780">
    <property type="protein sequence ID" value="CDW26141.1"/>
    <property type="molecule type" value="Transcribed_RNA"/>
</dbReference>
<organism evidence="1">
    <name type="scientific">Lepeophtheirus salmonis</name>
    <name type="common">Salmon louse</name>
    <name type="synonym">Caligus salmonis</name>
    <dbReference type="NCBI Taxonomy" id="72036"/>
    <lineage>
        <taxon>Eukaryota</taxon>
        <taxon>Metazoa</taxon>
        <taxon>Ecdysozoa</taxon>
        <taxon>Arthropoda</taxon>
        <taxon>Crustacea</taxon>
        <taxon>Multicrustacea</taxon>
        <taxon>Hexanauplia</taxon>
        <taxon>Copepoda</taxon>
        <taxon>Siphonostomatoida</taxon>
        <taxon>Caligidae</taxon>
        <taxon>Lepeophtheirus</taxon>
    </lineage>
</organism>
<reference evidence="1" key="1">
    <citation type="submission" date="2014-05" db="EMBL/GenBank/DDBJ databases">
        <authorList>
            <person name="Chronopoulou M."/>
        </authorList>
    </citation>
    <scope>NUCLEOTIDE SEQUENCE</scope>
    <source>
        <tissue evidence="1">Whole organism</tissue>
    </source>
</reference>